<reference evidence="9 10" key="2">
    <citation type="submission" date="2020-07" db="EMBL/GenBank/DDBJ databases">
        <title>Genome assembly of wild tea tree DASZ reveals pedigree and selection history of tea varieties.</title>
        <authorList>
            <person name="Zhang W."/>
        </authorList>
    </citation>
    <scope>NUCLEOTIDE SEQUENCE [LARGE SCALE GENOMIC DNA]</scope>
    <source>
        <strain evidence="10">cv. G240</strain>
        <tissue evidence="9">Leaf</tissue>
    </source>
</reference>
<dbReference type="GO" id="GO:0006508">
    <property type="term" value="P:proteolysis"/>
    <property type="evidence" value="ECO:0007669"/>
    <property type="project" value="UniProtKB-KW"/>
</dbReference>
<dbReference type="InterPro" id="IPR000668">
    <property type="entry name" value="Peptidase_C1A_C"/>
</dbReference>
<organism evidence="9 10">
    <name type="scientific">Camellia sinensis</name>
    <name type="common">Tea plant</name>
    <name type="synonym">Thea sinensis</name>
    <dbReference type="NCBI Taxonomy" id="4442"/>
    <lineage>
        <taxon>Eukaryota</taxon>
        <taxon>Viridiplantae</taxon>
        <taxon>Streptophyta</taxon>
        <taxon>Embryophyta</taxon>
        <taxon>Tracheophyta</taxon>
        <taxon>Spermatophyta</taxon>
        <taxon>Magnoliopsida</taxon>
        <taxon>eudicotyledons</taxon>
        <taxon>Gunneridae</taxon>
        <taxon>Pentapetalae</taxon>
        <taxon>asterids</taxon>
        <taxon>Ericales</taxon>
        <taxon>Theaceae</taxon>
        <taxon>Camellia</taxon>
    </lineage>
</organism>
<dbReference type="InterPro" id="IPR013201">
    <property type="entry name" value="Prot_inhib_I29"/>
</dbReference>
<dbReference type="GO" id="GO:0008234">
    <property type="term" value="F:cysteine-type peptidase activity"/>
    <property type="evidence" value="ECO:0007669"/>
    <property type="project" value="UniProtKB-KW"/>
</dbReference>
<feature type="domain" description="Cathepsin propeptide inhibitor" evidence="8">
    <location>
        <begin position="65"/>
        <end position="122"/>
    </location>
</feature>
<evidence type="ECO:0000313" key="10">
    <source>
        <dbReference type="Proteomes" id="UP000593564"/>
    </source>
</evidence>
<dbReference type="SMART" id="SM00848">
    <property type="entry name" value="Inhibitor_I29"/>
    <property type="match status" value="1"/>
</dbReference>
<keyword evidence="2" id="KW-0645">Protease</keyword>
<dbReference type="PRINTS" id="PR00705">
    <property type="entry name" value="PAPAIN"/>
</dbReference>
<dbReference type="PROSITE" id="PS00640">
    <property type="entry name" value="THIOL_PROTEASE_ASN"/>
    <property type="match status" value="1"/>
</dbReference>
<dbReference type="InterPro" id="IPR039417">
    <property type="entry name" value="Peptidase_C1A_papain-like"/>
</dbReference>
<name>A0A7J7GU35_CAMSI</name>
<sequence length="381" mass="42291">MAIFAYKNLSPCKILVSVPTNTFTHTMASTNHFQCIFLAFLFVSGVLSSQASFRILNEETMLEMHEQWMTRHVRVYKDTEEKNARFQVFKDNLQHINAFNEGVDQAYKLGVNQFADLTNEEFRASHTGYKRQPTKETFVSKPTSFRYANLTDMPIAVDWRDQGAVTPIKDKGQCGSGWAFSAVAAVEGLNQITTSNLLSLSEQELVDCNVDNRGCNGGTMDIAFQFIQNNGLTSEYNYPYFAQDNTCDNTKAATSVVKIDGYEVVPSSNEQALLQAVAHQPISVAIEGSGQNFQHYSSGVFTGPCGTNLDTAVTIVGYGTTTDGTNYWLVKNSWGSGWGEYGYMKIDRDVVAEGRCGIALEAAYPVITTTRLNFYSLQCML</sequence>
<gene>
    <name evidence="9" type="ORF">HYC85_017508</name>
</gene>
<evidence type="ECO:0000256" key="5">
    <source>
        <dbReference type="ARBA" id="ARBA00022807"/>
    </source>
</evidence>
<keyword evidence="5" id="KW-0788">Thiol protease</keyword>
<accession>A0A7J7GU35</accession>
<dbReference type="FunFam" id="3.90.70.10:FF:000023">
    <property type="entry name" value="Senescence-specific cysteine protease SAG39"/>
    <property type="match status" value="1"/>
</dbReference>
<dbReference type="CDD" id="cd02248">
    <property type="entry name" value="Peptidase_C1A"/>
    <property type="match status" value="1"/>
</dbReference>
<evidence type="ECO:0000256" key="6">
    <source>
        <dbReference type="ARBA" id="ARBA00023157"/>
    </source>
</evidence>
<dbReference type="AlphaFoldDB" id="A0A7J7GU35"/>
<dbReference type="SMART" id="SM00645">
    <property type="entry name" value="Pept_C1"/>
    <property type="match status" value="1"/>
</dbReference>
<keyword evidence="3" id="KW-0732">Signal</keyword>
<feature type="domain" description="Peptidase C1A papain C-terminal" evidence="7">
    <location>
        <begin position="153"/>
        <end position="366"/>
    </location>
</feature>
<keyword evidence="4" id="KW-0378">Hydrolase</keyword>
<comment type="similarity">
    <text evidence="1">Belongs to the peptidase C1 family.</text>
</comment>
<dbReference type="SUPFAM" id="SSF54001">
    <property type="entry name" value="Cysteine proteinases"/>
    <property type="match status" value="1"/>
</dbReference>
<evidence type="ECO:0000256" key="3">
    <source>
        <dbReference type="ARBA" id="ARBA00022729"/>
    </source>
</evidence>
<keyword evidence="6" id="KW-1015">Disulfide bond</keyword>
<dbReference type="InterPro" id="IPR025661">
    <property type="entry name" value="Pept_asp_AS"/>
</dbReference>
<evidence type="ECO:0000256" key="2">
    <source>
        <dbReference type="ARBA" id="ARBA00022670"/>
    </source>
</evidence>
<dbReference type="PANTHER" id="PTHR12411">
    <property type="entry name" value="CYSTEINE PROTEASE FAMILY C1-RELATED"/>
    <property type="match status" value="1"/>
</dbReference>
<dbReference type="InterPro" id="IPR038765">
    <property type="entry name" value="Papain-like_cys_pep_sf"/>
</dbReference>
<dbReference type="Proteomes" id="UP000593564">
    <property type="component" value="Unassembled WGS sequence"/>
</dbReference>
<dbReference type="Pfam" id="PF00112">
    <property type="entry name" value="Peptidase_C1"/>
    <property type="match status" value="1"/>
</dbReference>
<evidence type="ECO:0000256" key="4">
    <source>
        <dbReference type="ARBA" id="ARBA00022801"/>
    </source>
</evidence>
<evidence type="ECO:0000259" key="7">
    <source>
        <dbReference type="SMART" id="SM00645"/>
    </source>
</evidence>
<comment type="caution">
    <text evidence="9">The sequence shown here is derived from an EMBL/GenBank/DDBJ whole genome shotgun (WGS) entry which is preliminary data.</text>
</comment>
<dbReference type="Pfam" id="PF08246">
    <property type="entry name" value="Inhibitor_I29"/>
    <property type="match status" value="1"/>
</dbReference>
<dbReference type="Gene3D" id="3.90.70.10">
    <property type="entry name" value="Cysteine proteinases"/>
    <property type="match status" value="1"/>
</dbReference>
<reference evidence="10" key="1">
    <citation type="journal article" date="2020" name="Nat. Commun.">
        <title>Genome assembly of wild tea tree DASZ reveals pedigree and selection history of tea varieties.</title>
        <authorList>
            <person name="Zhang W."/>
            <person name="Zhang Y."/>
            <person name="Qiu H."/>
            <person name="Guo Y."/>
            <person name="Wan H."/>
            <person name="Zhang X."/>
            <person name="Scossa F."/>
            <person name="Alseekh S."/>
            <person name="Zhang Q."/>
            <person name="Wang P."/>
            <person name="Xu L."/>
            <person name="Schmidt M.H."/>
            <person name="Jia X."/>
            <person name="Li D."/>
            <person name="Zhu A."/>
            <person name="Guo F."/>
            <person name="Chen W."/>
            <person name="Ni D."/>
            <person name="Usadel B."/>
            <person name="Fernie A.R."/>
            <person name="Wen W."/>
        </authorList>
    </citation>
    <scope>NUCLEOTIDE SEQUENCE [LARGE SCALE GENOMIC DNA]</scope>
    <source>
        <strain evidence="10">cv. G240</strain>
    </source>
</reference>
<evidence type="ECO:0000313" key="9">
    <source>
        <dbReference type="EMBL" id="KAF5943431.1"/>
    </source>
</evidence>
<evidence type="ECO:0000256" key="1">
    <source>
        <dbReference type="ARBA" id="ARBA00008455"/>
    </source>
</evidence>
<protein>
    <submittedName>
        <fullName evidence="9">Uncharacterized protein</fullName>
    </submittedName>
</protein>
<dbReference type="InterPro" id="IPR013128">
    <property type="entry name" value="Peptidase_C1A"/>
</dbReference>
<evidence type="ECO:0000259" key="8">
    <source>
        <dbReference type="SMART" id="SM00848"/>
    </source>
</evidence>
<keyword evidence="10" id="KW-1185">Reference proteome</keyword>
<dbReference type="EMBL" id="JACBKZ010000008">
    <property type="protein sequence ID" value="KAF5943431.1"/>
    <property type="molecule type" value="Genomic_DNA"/>
</dbReference>
<proteinExistence type="inferred from homology"/>